<keyword evidence="1" id="KW-0812">Transmembrane</keyword>
<dbReference type="EMBL" id="LGIA01000197">
    <property type="protein sequence ID" value="KOH43170.1"/>
    <property type="molecule type" value="Genomic_DNA"/>
</dbReference>
<evidence type="ECO:0000256" key="1">
    <source>
        <dbReference type="SAM" id="Phobius"/>
    </source>
</evidence>
<protein>
    <submittedName>
        <fullName evidence="2">Uncharacterized protein</fullName>
    </submittedName>
</protein>
<evidence type="ECO:0000313" key="3">
    <source>
        <dbReference type="Proteomes" id="UP000036958"/>
    </source>
</evidence>
<organism evidence="2 3">
    <name type="scientific">Sunxiuqinia dokdonensis</name>
    <dbReference type="NCBI Taxonomy" id="1409788"/>
    <lineage>
        <taxon>Bacteria</taxon>
        <taxon>Pseudomonadati</taxon>
        <taxon>Bacteroidota</taxon>
        <taxon>Bacteroidia</taxon>
        <taxon>Marinilabiliales</taxon>
        <taxon>Prolixibacteraceae</taxon>
        <taxon>Sunxiuqinia</taxon>
    </lineage>
</organism>
<dbReference type="Proteomes" id="UP000036958">
    <property type="component" value="Unassembled WGS sequence"/>
</dbReference>
<keyword evidence="1" id="KW-1133">Transmembrane helix</keyword>
<name>A0A0L8V3X5_9BACT</name>
<comment type="caution">
    <text evidence="2">The sequence shown here is derived from an EMBL/GenBank/DDBJ whole genome shotgun (WGS) entry which is preliminary data.</text>
</comment>
<feature type="transmembrane region" description="Helical" evidence="1">
    <location>
        <begin position="6"/>
        <end position="27"/>
    </location>
</feature>
<dbReference type="AlphaFoldDB" id="A0A0L8V3X5"/>
<gene>
    <name evidence="2" type="ORF">NC99_39940</name>
</gene>
<keyword evidence="3" id="KW-1185">Reference proteome</keyword>
<reference evidence="3" key="1">
    <citation type="submission" date="2015-07" db="EMBL/GenBank/DDBJ databases">
        <title>Genome sequencing of Sunxiuqinia dokdonensis strain SK.</title>
        <authorList>
            <person name="Ahn S."/>
            <person name="Kim B.-C."/>
        </authorList>
    </citation>
    <scope>NUCLEOTIDE SEQUENCE [LARGE SCALE GENOMIC DNA]</scope>
    <source>
        <strain evidence="3">SK</strain>
    </source>
</reference>
<evidence type="ECO:0000313" key="2">
    <source>
        <dbReference type="EMBL" id="KOH43170.1"/>
    </source>
</evidence>
<keyword evidence="1" id="KW-0472">Membrane</keyword>
<sequence>MVVPVLPFGNGGVVALIIPLKILYFYFPEVKPLPGFFLR</sequence>
<accession>A0A0L8V3X5</accession>
<proteinExistence type="predicted"/>